<dbReference type="InterPro" id="IPR008271">
    <property type="entry name" value="Ser/Thr_kinase_AS"/>
</dbReference>
<keyword evidence="9 15" id="KW-0067">ATP-binding</keyword>
<reference evidence="19" key="2">
    <citation type="journal article" date="2014" name="Nature">
        <title>The genome of Eucalyptus grandis.</title>
        <authorList>
            <person name="Myburg A.A."/>
            <person name="Grattapaglia D."/>
            <person name="Tuskan G.A."/>
            <person name="Hellsten U."/>
            <person name="Hayes R.D."/>
            <person name="Grimwood J."/>
            <person name="Jenkins J."/>
            <person name="Lindquist E."/>
            <person name="Tice H."/>
            <person name="Bauer D."/>
            <person name="Goodstein D.M."/>
            <person name="Dubchak I."/>
            <person name="Poliakov A."/>
            <person name="Mizrachi E."/>
            <person name="Kullan A.R."/>
            <person name="Hussey S.G."/>
            <person name="Pinard D."/>
            <person name="van der Merwe K."/>
            <person name="Singh P."/>
            <person name="van Jaarsveld I."/>
            <person name="Silva-Junior O.B."/>
            <person name="Togawa R.C."/>
            <person name="Pappas M.R."/>
            <person name="Faria D.A."/>
            <person name="Sansaloni C.P."/>
            <person name="Petroli C.D."/>
            <person name="Yang X."/>
            <person name="Ranjan P."/>
            <person name="Tschaplinski T.J."/>
            <person name="Ye C.Y."/>
            <person name="Li T."/>
            <person name="Sterck L."/>
            <person name="Vanneste K."/>
            <person name="Murat F."/>
            <person name="Soler M."/>
            <person name="Clemente H.S."/>
            <person name="Saidi N."/>
            <person name="Cassan-Wang H."/>
            <person name="Dunand C."/>
            <person name="Hefer C.A."/>
            <person name="Bornberg-Bauer E."/>
            <person name="Kersting A.R."/>
            <person name="Vining K."/>
            <person name="Amarasinghe V."/>
            <person name="Ranik M."/>
            <person name="Naithani S."/>
            <person name="Elser J."/>
            <person name="Boyd A.E."/>
            <person name="Liston A."/>
            <person name="Spatafora J.W."/>
            <person name="Dharmwardhana P."/>
            <person name="Raja R."/>
            <person name="Sullivan C."/>
            <person name="Romanel E."/>
            <person name="Alves-Ferreira M."/>
            <person name="Kulheim C."/>
            <person name="Foley W."/>
            <person name="Carocha V."/>
            <person name="Paiva J."/>
            <person name="Kudrna D."/>
            <person name="Brommonschenkel S.H."/>
            <person name="Pasquali G."/>
            <person name="Byrne M."/>
            <person name="Rigault P."/>
            <person name="Tibbits J."/>
            <person name="Spokevicius A."/>
            <person name="Jones R.C."/>
            <person name="Steane D.A."/>
            <person name="Vaillancourt R.E."/>
            <person name="Potts B.M."/>
            <person name="Joubert F."/>
            <person name="Barry K."/>
            <person name="Pappas G.J."/>
            <person name="Strauss S.H."/>
            <person name="Jaiswal P."/>
            <person name="Grima-Pettenati J."/>
            <person name="Salse J."/>
            <person name="Van de Peer Y."/>
            <person name="Rokhsar D.S."/>
            <person name="Schmutz J."/>
        </authorList>
    </citation>
    <scope>NUCLEOTIDE SEQUENCE</scope>
    <source>
        <tissue evidence="19">Leaf extractions</tissue>
    </source>
</reference>
<dbReference type="EMBL" id="MU848718">
    <property type="protein sequence ID" value="KAK2632129.1"/>
    <property type="molecule type" value="Genomic_DNA"/>
</dbReference>
<dbReference type="GO" id="GO:0005524">
    <property type="term" value="F:ATP binding"/>
    <property type="evidence" value="ECO:0007669"/>
    <property type="project" value="UniProtKB-UniRule"/>
</dbReference>
<evidence type="ECO:0000256" key="4">
    <source>
        <dbReference type="ARBA" id="ARBA00022679"/>
    </source>
</evidence>
<dbReference type="Proteomes" id="UP000030711">
    <property type="component" value="Unassembled WGS sequence"/>
</dbReference>
<dbReference type="OMA" id="FDIMERR"/>
<evidence type="ECO:0000313" key="20">
    <source>
        <dbReference type="EMBL" id="KCW44532.1"/>
    </source>
</evidence>
<evidence type="ECO:0000256" key="9">
    <source>
        <dbReference type="ARBA" id="ARBA00022840"/>
    </source>
</evidence>
<evidence type="ECO:0000256" key="14">
    <source>
        <dbReference type="ARBA" id="ARBA00048679"/>
    </source>
</evidence>
<evidence type="ECO:0000256" key="8">
    <source>
        <dbReference type="ARBA" id="ARBA00022777"/>
    </source>
</evidence>
<comment type="catalytic activity">
    <reaction evidence="13">
        <text>L-threonyl-[protein] + ATP = O-phospho-L-threonyl-[protein] + ADP + H(+)</text>
        <dbReference type="Rhea" id="RHEA:46608"/>
        <dbReference type="Rhea" id="RHEA-COMP:11060"/>
        <dbReference type="Rhea" id="RHEA-COMP:11605"/>
        <dbReference type="ChEBI" id="CHEBI:15378"/>
        <dbReference type="ChEBI" id="CHEBI:30013"/>
        <dbReference type="ChEBI" id="CHEBI:30616"/>
        <dbReference type="ChEBI" id="CHEBI:61977"/>
        <dbReference type="ChEBI" id="CHEBI:456216"/>
        <dbReference type="EC" id="2.7.11.1"/>
    </reaction>
</comment>
<dbReference type="GO" id="GO:0004674">
    <property type="term" value="F:protein serine/threonine kinase activity"/>
    <property type="evidence" value="ECO:0007669"/>
    <property type="project" value="UniProtKB-KW"/>
</dbReference>
<dbReference type="InParanoid" id="A0A058ZRX9"/>
<evidence type="ECO:0000256" key="13">
    <source>
        <dbReference type="ARBA" id="ARBA00047899"/>
    </source>
</evidence>
<protein>
    <recommendedName>
        <fullName evidence="2">non-specific serine/threonine protein kinase</fullName>
        <ecNumber evidence="2">2.7.11.1</ecNumber>
    </recommendedName>
</protein>
<evidence type="ECO:0000256" key="17">
    <source>
        <dbReference type="SAM" id="MobiDB-lite"/>
    </source>
</evidence>
<feature type="domain" description="Protein kinase" evidence="18">
    <location>
        <begin position="36"/>
        <end position="276"/>
    </location>
</feature>
<dbReference type="Gene3D" id="1.10.510.10">
    <property type="entry name" value="Transferase(Phosphotransferase) domain 1"/>
    <property type="match status" value="1"/>
</dbReference>
<dbReference type="Pfam" id="PF00069">
    <property type="entry name" value="Pkinase"/>
    <property type="match status" value="1"/>
</dbReference>
<feature type="compositionally biased region" description="Polar residues" evidence="17">
    <location>
        <begin position="1"/>
        <end position="14"/>
    </location>
</feature>
<evidence type="ECO:0000256" key="15">
    <source>
        <dbReference type="PROSITE-ProRule" id="PRU10141"/>
    </source>
</evidence>
<comment type="catalytic activity">
    <reaction evidence="14">
        <text>L-seryl-[protein] + ATP = O-phospho-L-seryl-[protein] + ADP + H(+)</text>
        <dbReference type="Rhea" id="RHEA:17989"/>
        <dbReference type="Rhea" id="RHEA-COMP:9863"/>
        <dbReference type="Rhea" id="RHEA-COMP:11604"/>
        <dbReference type="ChEBI" id="CHEBI:15378"/>
        <dbReference type="ChEBI" id="CHEBI:29999"/>
        <dbReference type="ChEBI" id="CHEBI:30616"/>
        <dbReference type="ChEBI" id="CHEBI:83421"/>
        <dbReference type="ChEBI" id="CHEBI:456216"/>
        <dbReference type="EC" id="2.7.11.1"/>
    </reaction>
</comment>
<evidence type="ECO:0000256" key="11">
    <source>
        <dbReference type="ARBA" id="ARBA00023136"/>
    </source>
</evidence>
<dbReference type="SUPFAM" id="SSF56112">
    <property type="entry name" value="Protein kinase-like (PK-like)"/>
    <property type="match status" value="1"/>
</dbReference>
<dbReference type="SMART" id="SM00220">
    <property type="entry name" value="S_TKc"/>
    <property type="match status" value="1"/>
</dbReference>
<sequence length="276" mass="31191">MSASRYLSDNSNPESPGDPLNGSFNSTMDRFLAAAISYATVLGSGAYGVVFKGELPNGTLVAVKVLTNAHDKRMKEQFMAEVSSIGRTHHINLVRLYGFCFDPTTRALVYEYMENGSLDKFLLGDQMAIDGHKMHEIAVGTAKGIAYLHEECEQQIVHYDIKPGNILLDQNLRPKIADFGLAKLCNRESSQIPMTGFRGTHGYAAPEMSKPYPVTYRCDVYSFGMVLFDIMERRINHDMDLKSQCRGYHSAHGTFYRMTGCWRWFAGFLRVKERRR</sequence>
<dbReference type="InterPro" id="IPR000719">
    <property type="entry name" value="Prot_kinase_dom"/>
</dbReference>
<proteinExistence type="inferred from homology"/>
<evidence type="ECO:0000256" key="16">
    <source>
        <dbReference type="RuleBase" id="RU000304"/>
    </source>
</evidence>
<keyword evidence="8" id="KW-0418">Kinase</keyword>
<keyword evidence="21" id="KW-1185">Reference proteome</keyword>
<evidence type="ECO:0000256" key="10">
    <source>
        <dbReference type="ARBA" id="ARBA00022989"/>
    </source>
</evidence>
<dbReference type="STRING" id="71139.A0A058ZRX9"/>
<accession>A0A058ZRX9</accession>
<evidence type="ECO:0000313" key="19">
    <source>
        <dbReference type="EMBL" id="KAK2632129.1"/>
    </source>
</evidence>
<dbReference type="PROSITE" id="PS50011">
    <property type="entry name" value="PROTEIN_KINASE_DOM"/>
    <property type="match status" value="1"/>
</dbReference>
<name>A0A058ZRX9_EUCGR</name>
<dbReference type="Gramene" id="KCW44532">
    <property type="protein sequence ID" value="KCW44532"/>
    <property type="gene ID" value="EUGRSUZ_L01964"/>
</dbReference>
<dbReference type="EMBL" id="KK199234">
    <property type="protein sequence ID" value="KCW44532.1"/>
    <property type="molecule type" value="Genomic_DNA"/>
</dbReference>
<keyword evidence="10" id="KW-1133">Transmembrane helix</keyword>
<reference evidence="20" key="1">
    <citation type="submission" date="2013-07" db="EMBL/GenBank/DDBJ databases">
        <title>The genome of Eucalyptus grandis.</title>
        <authorList>
            <person name="Schmutz J."/>
            <person name="Hayes R."/>
            <person name="Myburg A."/>
            <person name="Tuskan G."/>
            <person name="Grattapaglia D."/>
            <person name="Rokhsar D.S."/>
        </authorList>
    </citation>
    <scope>NUCLEOTIDE SEQUENCE</scope>
    <source>
        <tissue evidence="20">Leaf extractions</tissue>
    </source>
</reference>
<keyword evidence="3 16" id="KW-0723">Serine/threonine-protein kinase</keyword>
<dbReference type="AlphaFoldDB" id="A0A058ZRX9"/>
<dbReference type="InterPro" id="IPR045874">
    <property type="entry name" value="LRK10/LRL21-25-like"/>
</dbReference>
<keyword evidence="4" id="KW-0808">Transferase</keyword>
<gene>
    <name evidence="20" type="ORF">EUGRSUZ_L01964</name>
</gene>
<evidence type="ECO:0000259" key="18">
    <source>
        <dbReference type="PROSITE" id="PS50011"/>
    </source>
</evidence>
<keyword evidence="11" id="KW-0472">Membrane</keyword>
<dbReference type="GO" id="GO:0016020">
    <property type="term" value="C:membrane"/>
    <property type="evidence" value="ECO:0007669"/>
    <property type="project" value="UniProtKB-SubCell"/>
</dbReference>
<dbReference type="PROSITE" id="PS00107">
    <property type="entry name" value="PROTEIN_KINASE_ATP"/>
    <property type="match status" value="1"/>
</dbReference>
<dbReference type="eggNOG" id="ENOG502QR7E">
    <property type="taxonomic scope" value="Eukaryota"/>
</dbReference>
<dbReference type="InterPro" id="IPR017441">
    <property type="entry name" value="Protein_kinase_ATP_BS"/>
</dbReference>
<evidence type="ECO:0000256" key="1">
    <source>
        <dbReference type="ARBA" id="ARBA00004479"/>
    </source>
</evidence>
<dbReference type="InterPro" id="IPR011009">
    <property type="entry name" value="Kinase-like_dom_sf"/>
</dbReference>
<dbReference type="Gene3D" id="3.30.200.20">
    <property type="entry name" value="Phosphorylase Kinase, domain 1"/>
    <property type="match status" value="1"/>
</dbReference>
<comment type="subcellular location">
    <subcellularLocation>
        <location evidence="1">Membrane</location>
        <topology evidence="1">Single-pass type I membrane protein</topology>
    </subcellularLocation>
</comment>
<evidence type="ECO:0000256" key="5">
    <source>
        <dbReference type="ARBA" id="ARBA00022692"/>
    </source>
</evidence>
<organism evidence="20">
    <name type="scientific">Eucalyptus grandis</name>
    <name type="common">Flooded gum</name>
    <dbReference type="NCBI Taxonomy" id="71139"/>
    <lineage>
        <taxon>Eukaryota</taxon>
        <taxon>Viridiplantae</taxon>
        <taxon>Streptophyta</taxon>
        <taxon>Embryophyta</taxon>
        <taxon>Tracheophyta</taxon>
        <taxon>Spermatophyta</taxon>
        <taxon>Magnoliopsida</taxon>
        <taxon>eudicotyledons</taxon>
        <taxon>Gunneridae</taxon>
        <taxon>Pentapetalae</taxon>
        <taxon>rosids</taxon>
        <taxon>malvids</taxon>
        <taxon>Myrtales</taxon>
        <taxon>Myrtaceae</taxon>
        <taxon>Myrtoideae</taxon>
        <taxon>Eucalypteae</taxon>
        <taxon>Eucalyptus</taxon>
    </lineage>
</organism>
<reference evidence="19" key="4">
    <citation type="submission" date="2023-07" db="EMBL/GenBank/DDBJ databases">
        <authorList>
            <person name="Myburg A.A."/>
            <person name="Grattapaglia D."/>
            <person name="Tuskan G.A."/>
            <person name="Hellsten U."/>
            <person name="Hayes R.D."/>
            <person name="Grimwood J."/>
            <person name="Jenkins J."/>
            <person name="Lindquist E."/>
            <person name="Tice H."/>
            <person name="Bauer D."/>
            <person name="Goodstein D.M."/>
            <person name="Dubchak I."/>
            <person name="Poliakov A."/>
            <person name="Mizrachi E."/>
            <person name="Kullan A.R."/>
            <person name="Hussey S.G."/>
            <person name="Pinard D."/>
            <person name="Van D.M."/>
            <person name="Singh P."/>
            <person name="Van J.I."/>
            <person name="Silva-Junior O.B."/>
            <person name="Togawa R.C."/>
            <person name="Pappas M.R."/>
            <person name="Faria D.A."/>
            <person name="Sansaloni C.P."/>
            <person name="Petroli C.D."/>
            <person name="Yang X."/>
            <person name="Ranjan P."/>
            <person name="Tschaplinski T.J."/>
            <person name="Ye C.Y."/>
            <person name="Li T."/>
            <person name="Sterck L."/>
            <person name="Vanneste K."/>
            <person name="Murat F."/>
            <person name="Soler M."/>
            <person name="Clemente H.S."/>
            <person name="Saidi N."/>
            <person name="Cassan-Wang H."/>
            <person name="Dunand C."/>
            <person name="Hefer C.A."/>
            <person name="Bornberg-Bauer E."/>
            <person name="Kersting A.R."/>
            <person name="Vining K."/>
            <person name="Amarasinghe V."/>
            <person name="Ranik M."/>
            <person name="Naithani S."/>
            <person name="Elser J."/>
            <person name="Boyd A.E."/>
            <person name="Liston A."/>
            <person name="Spatafora J.W."/>
            <person name="Dharmwardhana P."/>
            <person name="Raja R."/>
            <person name="Sullivan C."/>
            <person name="Romanel E."/>
            <person name="Alves-Ferreira M."/>
            <person name="Kulheim C."/>
            <person name="Foley W."/>
            <person name="Carocha V."/>
            <person name="Paiva J."/>
            <person name="Kudrna D."/>
            <person name="Brommonschenkel S.H."/>
            <person name="Pasquali G."/>
            <person name="Byrne M."/>
            <person name="Rigault P."/>
            <person name="Tibbits J."/>
            <person name="Spokevicius A."/>
            <person name="Jones R.C."/>
            <person name="Steane D.A."/>
            <person name="Vaillancourt R.E."/>
            <person name="Potts B.M."/>
            <person name="Joubert F."/>
            <person name="Barry K."/>
            <person name="Pappas G.J."/>
            <person name="Strauss S.H."/>
            <person name="Jaiswal P."/>
            <person name="Grima-Pettenati J."/>
            <person name="Salse J."/>
            <person name="Van D.P."/>
            <person name="Rokhsar D.S."/>
            <person name="Schmutz J."/>
        </authorList>
    </citation>
    <scope>NUCLEOTIDE SEQUENCE</scope>
    <source>
        <tissue evidence="19">Leaf extractions</tissue>
    </source>
</reference>
<evidence type="ECO:0000256" key="6">
    <source>
        <dbReference type="ARBA" id="ARBA00022729"/>
    </source>
</evidence>
<reference evidence="19" key="3">
    <citation type="submission" date="2023-04" db="EMBL/GenBank/DDBJ databases">
        <title>WGS assembly of Eucalyptus grandis.</title>
        <authorList>
            <person name="Myburg A."/>
            <person name="Grattapaglia D."/>
            <person name="Tuskan G."/>
            <person name="Hellsten U."/>
            <person name="Hayes R."/>
            <person name="Grimwood J."/>
            <person name="Jenkins J."/>
            <person name="Lindquist E."/>
            <person name="Tice H."/>
            <person name="Bauer D."/>
            <person name="Goodstein D."/>
            <person name="Dubchak I."/>
            <person name="Poliakov A."/>
            <person name="Mizrachi E."/>
            <person name="Kullan A."/>
            <person name="Hussey S."/>
            <person name="Pinard D."/>
            <person name="Van D."/>
            <person name="Singh P."/>
            <person name="Van J."/>
            <person name="Silva-Junior O."/>
            <person name="Togawa R."/>
            <person name="Pappas M."/>
            <person name="Faria D."/>
            <person name="Sansaloni C."/>
            <person name="Petroli C."/>
            <person name="Yang X."/>
            <person name="Ranjan P."/>
            <person name="Tschaplinski T."/>
            <person name="Ye C."/>
            <person name="Li T."/>
            <person name="Sterck L."/>
            <person name="Vanneste K."/>
            <person name="Murat F."/>
            <person name="Soler M."/>
            <person name="Clemente H."/>
            <person name="Saidi N."/>
            <person name="Cassan-Wang H."/>
            <person name="Dunand C."/>
            <person name="Hefer C."/>
            <person name="Bornberg-Bauer E."/>
            <person name="Kersting A."/>
            <person name="Vining K."/>
            <person name="Amarasinghe V."/>
            <person name="Ranik M."/>
            <person name="Naithani S."/>
            <person name="Elser J."/>
            <person name="Boyd A."/>
            <person name="Liston A."/>
            <person name="Spatafora J."/>
            <person name="Dharmwardhana P."/>
            <person name="Raja R."/>
            <person name="Sullivan C."/>
            <person name="Romanel E."/>
            <person name="Alves-Ferreira M."/>
            <person name="Kulheim C."/>
            <person name="Foley W."/>
            <person name="Carocha V."/>
            <person name="Paiva J."/>
            <person name="Kudrna D."/>
            <person name="Brommonschenkel S."/>
            <person name="Pasquali G."/>
            <person name="Byrne M."/>
            <person name="Rigault P."/>
            <person name="Tibbits J."/>
            <person name="Spokevicius A."/>
            <person name="Jones R."/>
            <person name="Steane D."/>
            <person name="Vaillancourt R."/>
            <person name="Potts B."/>
            <person name="Joubert F."/>
            <person name="Barry K."/>
            <person name="Pappas G."/>
            <person name="Strauss S."/>
            <person name="Jaiswal P."/>
            <person name="Grima-Pettenati J."/>
            <person name="Salse J."/>
            <person name="Van D."/>
            <person name="Rokhsar D."/>
            <person name="Schmutz J."/>
        </authorList>
    </citation>
    <scope>NUCLEOTIDE SEQUENCE</scope>
    <source>
        <tissue evidence="19">Leaf extractions</tissue>
    </source>
</reference>
<evidence type="ECO:0000256" key="3">
    <source>
        <dbReference type="ARBA" id="ARBA00022527"/>
    </source>
</evidence>
<dbReference type="PROSITE" id="PS00108">
    <property type="entry name" value="PROTEIN_KINASE_ST"/>
    <property type="match status" value="1"/>
</dbReference>
<evidence type="ECO:0000256" key="12">
    <source>
        <dbReference type="ARBA" id="ARBA00023180"/>
    </source>
</evidence>
<keyword evidence="12" id="KW-0325">Glycoprotein</keyword>
<feature type="region of interest" description="Disordered" evidence="17">
    <location>
        <begin position="1"/>
        <end position="20"/>
    </location>
</feature>
<feature type="binding site" evidence="15">
    <location>
        <position position="64"/>
    </location>
    <ligand>
        <name>ATP</name>
        <dbReference type="ChEBI" id="CHEBI:30616"/>
    </ligand>
</feature>
<comment type="similarity">
    <text evidence="16">Belongs to the protein kinase superfamily.</text>
</comment>
<evidence type="ECO:0000256" key="2">
    <source>
        <dbReference type="ARBA" id="ARBA00012513"/>
    </source>
</evidence>
<keyword evidence="5" id="KW-0812">Transmembrane</keyword>
<evidence type="ECO:0000256" key="7">
    <source>
        <dbReference type="ARBA" id="ARBA00022741"/>
    </source>
</evidence>
<dbReference type="EC" id="2.7.11.1" evidence="2"/>
<dbReference type="FunFam" id="1.10.510.10:FF:001023">
    <property type="entry name" value="Os07g0541700 protein"/>
    <property type="match status" value="1"/>
</dbReference>
<keyword evidence="6" id="KW-0732">Signal</keyword>
<dbReference type="PANTHER" id="PTHR27009">
    <property type="entry name" value="RUST RESISTANCE KINASE LR10-RELATED"/>
    <property type="match status" value="1"/>
</dbReference>
<evidence type="ECO:0000313" key="21">
    <source>
        <dbReference type="Proteomes" id="UP000030711"/>
    </source>
</evidence>
<keyword evidence="7 15" id="KW-0547">Nucleotide-binding</keyword>